<evidence type="ECO:0000313" key="1">
    <source>
        <dbReference type="EMBL" id="MXU83489.1"/>
    </source>
</evidence>
<dbReference type="AlphaFoldDB" id="A0A6B0TU15"/>
<organism evidence="1">
    <name type="scientific">Ixodes ricinus</name>
    <name type="common">Common tick</name>
    <name type="synonym">Acarus ricinus</name>
    <dbReference type="NCBI Taxonomy" id="34613"/>
    <lineage>
        <taxon>Eukaryota</taxon>
        <taxon>Metazoa</taxon>
        <taxon>Ecdysozoa</taxon>
        <taxon>Arthropoda</taxon>
        <taxon>Chelicerata</taxon>
        <taxon>Arachnida</taxon>
        <taxon>Acari</taxon>
        <taxon>Parasitiformes</taxon>
        <taxon>Ixodida</taxon>
        <taxon>Ixodoidea</taxon>
        <taxon>Ixodidae</taxon>
        <taxon>Ixodinae</taxon>
        <taxon>Ixodes</taxon>
    </lineage>
</organism>
<accession>A0A6B0TU15</accession>
<sequence>MRFSLFSSVMMVRYSRSLFMRRTTIRMNLSPASCSAVWFSQRSYRICWRKSWYCWSPRPPSTKTSSLVIISFSNS</sequence>
<proteinExistence type="predicted"/>
<name>A0A6B0TU15_IXORI</name>
<reference evidence="1" key="1">
    <citation type="submission" date="2019-12" db="EMBL/GenBank/DDBJ databases">
        <title>An insight into the sialome of adult female Ixodes ricinus ticks feeding for 6 days.</title>
        <authorList>
            <person name="Perner J."/>
            <person name="Ribeiro J.M.C."/>
        </authorList>
    </citation>
    <scope>NUCLEOTIDE SEQUENCE</scope>
    <source>
        <strain evidence="1">Semi-engorged</strain>
        <tissue evidence="1">Salivary glands</tissue>
    </source>
</reference>
<protein>
    <submittedName>
        <fullName evidence="1">Putative secreted protein</fullName>
    </submittedName>
</protein>
<dbReference type="EMBL" id="GIFC01001406">
    <property type="protein sequence ID" value="MXU83489.1"/>
    <property type="molecule type" value="Transcribed_RNA"/>
</dbReference>